<organism evidence="1 2">
    <name type="scientific">Ephemerocybe angulata</name>
    <dbReference type="NCBI Taxonomy" id="980116"/>
    <lineage>
        <taxon>Eukaryota</taxon>
        <taxon>Fungi</taxon>
        <taxon>Dikarya</taxon>
        <taxon>Basidiomycota</taxon>
        <taxon>Agaricomycotina</taxon>
        <taxon>Agaricomycetes</taxon>
        <taxon>Agaricomycetidae</taxon>
        <taxon>Agaricales</taxon>
        <taxon>Agaricineae</taxon>
        <taxon>Psathyrellaceae</taxon>
        <taxon>Ephemerocybe</taxon>
    </lineage>
</organism>
<evidence type="ECO:0000313" key="1">
    <source>
        <dbReference type="EMBL" id="KAF6763531.1"/>
    </source>
</evidence>
<proteinExistence type="predicted"/>
<evidence type="ECO:0000313" key="2">
    <source>
        <dbReference type="Proteomes" id="UP000521943"/>
    </source>
</evidence>
<sequence length="80" mass="9609">MSVDSEEDIDDSDACVIRFEQRWRRAIVFEAGCWLKDRRFLLYMSVMADYGKTRLESRLLSTHCRYMKLQLIALKRQRST</sequence>
<dbReference type="EMBL" id="JACGCI010000005">
    <property type="protein sequence ID" value="KAF6763531.1"/>
    <property type="molecule type" value="Genomic_DNA"/>
</dbReference>
<comment type="caution">
    <text evidence="1">The sequence shown here is derived from an EMBL/GenBank/DDBJ whole genome shotgun (WGS) entry which is preliminary data.</text>
</comment>
<name>A0A8H6IGR5_9AGAR</name>
<keyword evidence="2" id="KW-1185">Reference proteome</keyword>
<dbReference type="AlphaFoldDB" id="A0A8H6IGR5"/>
<protein>
    <submittedName>
        <fullName evidence="1">Uncharacterized protein</fullName>
    </submittedName>
</protein>
<accession>A0A8H6IGR5</accession>
<reference evidence="1 2" key="1">
    <citation type="submission" date="2020-07" db="EMBL/GenBank/DDBJ databases">
        <title>Comparative genomics of pyrophilous fungi reveals a link between fire events and developmental genes.</title>
        <authorList>
            <consortium name="DOE Joint Genome Institute"/>
            <person name="Steindorff A.S."/>
            <person name="Carver A."/>
            <person name="Calhoun S."/>
            <person name="Stillman K."/>
            <person name="Liu H."/>
            <person name="Lipzen A."/>
            <person name="Pangilinan J."/>
            <person name="Labutti K."/>
            <person name="Bruns T.D."/>
            <person name="Grigoriev I.V."/>
        </authorList>
    </citation>
    <scope>NUCLEOTIDE SEQUENCE [LARGE SCALE GENOMIC DNA]</scope>
    <source>
        <strain evidence="1 2">CBS 144469</strain>
    </source>
</reference>
<dbReference type="Proteomes" id="UP000521943">
    <property type="component" value="Unassembled WGS sequence"/>
</dbReference>
<gene>
    <name evidence="1" type="ORF">DFP72DRAFT_1059620</name>
</gene>